<dbReference type="CDD" id="cd01285">
    <property type="entry name" value="nucleoside_deaminase"/>
    <property type="match status" value="1"/>
</dbReference>
<proteinExistence type="predicted"/>
<dbReference type="PROSITE" id="PS51747">
    <property type="entry name" value="CYT_DCMP_DEAMINASES_2"/>
    <property type="match status" value="1"/>
</dbReference>
<accession>A0ABZ0PKG8</accession>
<dbReference type="RefSeq" id="WP_318650194.1">
    <property type="nucleotide sequence ID" value="NZ_CP137852.1"/>
</dbReference>
<dbReference type="Gene3D" id="3.40.140.10">
    <property type="entry name" value="Cytidine Deaminase, domain 2"/>
    <property type="match status" value="1"/>
</dbReference>
<sequence length="159" mass="17242">MPSDHIAMLRHSLAVARRARQNGKHPFGAILVDAEGRVLMEQENAFDTEGRTGHAETVLSRRACAAYTAEELAQTTMYVSAEPCAMCAGSLYWAGIGRLVYAMSEHKLGRIIGPHPDNLTLDLPCRTVLAAGQRPVEVIGPLLEDDAEAVALHDGAWDH</sequence>
<dbReference type="PANTHER" id="PTHR11079">
    <property type="entry name" value="CYTOSINE DEAMINASE FAMILY MEMBER"/>
    <property type="match status" value="1"/>
</dbReference>
<feature type="domain" description="CMP/dCMP-type deaminase" evidence="1">
    <location>
        <begin position="3"/>
        <end position="115"/>
    </location>
</feature>
<evidence type="ECO:0000313" key="3">
    <source>
        <dbReference type="Proteomes" id="UP001305521"/>
    </source>
</evidence>
<organism evidence="2 3">
    <name type="scientific">Sediminicoccus rosea</name>
    <dbReference type="NCBI Taxonomy" id="1225128"/>
    <lineage>
        <taxon>Bacteria</taxon>
        <taxon>Pseudomonadati</taxon>
        <taxon>Pseudomonadota</taxon>
        <taxon>Alphaproteobacteria</taxon>
        <taxon>Acetobacterales</taxon>
        <taxon>Roseomonadaceae</taxon>
        <taxon>Sediminicoccus</taxon>
    </lineage>
</organism>
<dbReference type="Proteomes" id="UP001305521">
    <property type="component" value="Chromosome"/>
</dbReference>
<evidence type="ECO:0000313" key="2">
    <source>
        <dbReference type="EMBL" id="WPB86221.1"/>
    </source>
</evidence>
<dbReference type="InterPro" id="IPR016193">
    <property type="entry name" value="Cytidine_deaminase-like"/>
</dbReference>
<evidence type="ECO:0000259" key="1">
    <source>
        <dbReference type="PROSITE" id="PS51747"/>
    </source>
</evidence>
<dbReference type="SUPFAM" id="SSF53927">
    <property type="entry name" value="Cytidine deaminase-like"/>
    <property type="match status" value="1"/>
</dbReference>
<dbReference type="Pfam" id="PF00383">
    <property type="entry name" value="dCMP_cyt_deam_1"/>
    <property type="match status" value="1"/>
</dbReference>
<dbReference type="PANTHER" id="PTHR11079:SF202">
    <property type="entry name" value="TRNA-SPECIFIC ADENOSINE DEAMINASE"/>
    <property type="match status" value="1"/>
</dbReference>
<protein>
    <submittedName>
        <fullName evidence="2">Nucleoside deaminase</fullName>
        <ecNumber evidence="2">3.5.4.33</ecNumber>
    </submittedName>
</protein>
<keyword evidence="3" id="KW-1185">Reference proteome</keyword>
<name>A0ABZ0PKG8_9PROT</name>
<dbReference type="GO" id="GO:0052717">
    <property type="term" value="F:tRNA-specific adenosine-34 deaminase activity"/>
    <property type="evidence" value="ECO:0007669"/>
    <property type="project" value="UniProtKB-EC"/>
</dbReference>
<dbReference type="EC" id="3.5.4.33" evidence="2"/>
<reference evidence="2 3" key="1">
    <citation type="submission" date="2023-11" db="EMBL/GenBank/DDBJ databases">
        <title>Arctic aerobic anoxygenic photoheterotroph Sediminicoccus rosea KRV36 adapts its photosynthesis to long days of polar summer.</title>
        <authorList>
            <person name="Tomasch J."/>
            <person name="Kopejtka K."/>
            <person name="Bily T."/>
            <person name="Gardiner A.T."/>
            <person name="Gardian Z."/>
            <person name="Shivaramu S."/>
            <person name="Koblizek M."/>
            <person name="Engelhardt F."/>
            <person name="Kaftan D."/>
        </authorList>
    </citation>
    <scope>NUCLEOTIDE SEQUENCE [LARGE SCALE GENOMIC DNA]</scope>
    <source>
        <strain evidence="2 3">R-30</strain>
    </source>
</reference>
<gene>
    <name evidence="2" type="ORF">R9Z33_04960</name>
</gene>
<dbReference type="InterPro" id="IPR002125">
    <property type="entry name" value="CMP_dCMP_dom"/>
</dbReference>
<keyword evidence="2" id="KW-0378">Hydrolase</keyword>
<dbReference type="EMBL" id="CP137852">
    <property type="protein sequence ID" value="WPB86221.1"/>
    <property type="molecule type" value="Genomic_DNA"/>
</dbReference>